<name>A0A2G6JPX5_NEPCE</name>
<proteinExistence type="predicted"/>
<dbReference type="STRING" id="207954.MED92_02339"/>
<gene>
    <name evidence="1" type="ORF">CSA60_00330</name>
</gene>
<dbReference type="EMBL" id="PDSH01000004">
    <property type="protein sequence ID" value="PIE25485.1"/>
    <property type="molecule type" value="Genomic_DNA"/>
</dbReference>
<dbReference type="Proteomes" id="UP000243469">
    <property type="component" value="Unassembled WGS sequence"/>
</dbReference>
<organism evidence="1 2">
    <name type="scientific">Neptuniibacter caesariensis</name>
    <dbReference type="NCBI Taxonomy" id="207954"/>
    <lineage>
        <taxon>Bacteria</taxon>
        <taxon>Pseudomonadati</taxon>
        <taxon>Pseudomonadota</taxon>
        <taxon>Gammaproteobacteria</taxon>
        <taxon>Oceanospirillales</taxon>
        <taxon>Oceanospirillaceae</taxon>
        <taxon>Neptuniibacter</taxon>
    </lineage>
</organism>
<comment type="caution">
    <text evidence="1">The sequence shown here is derived from an EMBL/GenBank/DDBJ whole genome shotgun (WGS) entry which is preliminary data.</text>
</comment>
<dbReference type="AlphaFoldDB" id="A0A2G6JPX5"/>
<evidence type="ECO:0000313" key="1">
    <source>
        <dbReference type="EMBL" id="PIE25485.1"/>
    </source>
</evidence>
<reference evidence="1 2" key="1">
    <citation type="submission" date="2017-10" db="EMBL/GenBank/DDBJ databases">
        <title>Novel microbial diversity and functional potential in the marine mammal oral microbiome.</title>
        <authorList>
            <person name="Dudek N.K."/>
            <person name="Sun C.L."/>
            <person name="Burstein D."/>
            <person name="Kantor R.S."/>
            <person name="Aliaga Goltsman D.S."/>
            <person name="Bik E.M."/>
            <person name="Thomas B.C."/>
            <person name="Banfield J.F."/>
            <person name="Relman D.A."/>
        </authorList>
    </citation>
    <scope>NUCLEOTIDE SEQUENCE [LARGE SCALE GENOMIC DNA]</scope>
    <source>
        <strain evidence="1">DOLJORAL78_47_21</strain>
    </source>
</reference>
<sequence>MLYAIRNQDGRITGLSETFQEGAEVVDIKDKDVLEFLSINNNEFSAEEFLKQSDTVVARIFEDLIDVLISKNIIMFTDLPDMAQQKLLSRKLARNINRSENEDEIQPQHVSFIIDDDETL</sequence>
<protein>
    <recommendedName>
        <fullName evidence="3">Tryptophan synthase subunit beta like protein</fullName>
    </recommendedName>
</protein>
<evidence type="ECO:0000313" key="2">
    <source>
        <dbReference type="Proteomes" id="UP000243469"/>
    </source>
</evidence>
<accession>A0A2G6JPX5</accession>
<evidence type="ECO:0008006" key="3">
    <source>
        <dbReference type="Google" id="ProtNLM"/>
    </source>
</evidence>